<name>A0ABR8PDD4_9LACO</name>
<feature type="transmembrane region" description="Helical" evidence="2">
    <location>
        <begin position="12"/>
        <end position="31"/>
    </location>
</feature>
<proteinExistence type="predicted"/>
<feature type="region of interest" description="Disordered" evidence="1">
    <location>
        <begin position="40"/>
        <end position="92"/>
    </location>
</feature>
<comment type="caution">
    <text evidence="3">The sequence shown here is derived from an EMBL/GenBank/DDBJ whole genome shotgun (WGS) entry which is preliminary data.</text>
</comment>
<gene>
    <name evidence="3" type="ORF">H9564_05950</name>
</gene>
<dbReference type="RefSeq" id="WP_191684581.1">
    <property type="nucleotide sequence ID" value="NZ_JACSQW010000014.1"/>
</dbReference>
<protein>
    <submittedName>
        <fullName evidence="3">Uncharacterized protein</fullName>
    </submittedName>
</protein>
<keyword evidence="2" id="KW-0812">Transmembrane</keyword>
<keyword evidence="4" id="KW-1185">Reference proteome</keyword>
<keyword evidence="2" id="KW-0472">Membrane</keyword>
<evidence type="ECO:0000313" key="4">
    <source>
        <dbReference type="Proteomes" id="UP000616837"/>
    </source>
</evidence>
<evidence type="ECO:0000256" key="1">
    <source>
        <dbReference type="SAM" id="MobiDB-lite"/>
    </source>
</evidence>
<sequence length="163" mass="17922">MRYADIKPRMNNSGILVTAIVILGGCLFLNVKNKSNSKTENLRIENSAKRNSQSEKSSSGSGSASDIEVNQTSEESQESNTENSETSSIPSGSIIVQNGPEFNYRAALKLGIIDASVSIRDFYENCSDDENGFTYNGIRYNTQVIKDGHENEYHCNILVIPES</sequence>
<keyword evidence="2" id="KW-1133">Transmembrane helix</keyword>
<accession>A0ABR8PDD4</accession>
<feature type="compositionally biased region" description="Low complexity" evidence="1">
    <location>
        <begin position="49"/>
        <end position="88"/>
    </location>
</feature>
<dbReference type="EMBL" id="JACSQW010000014">
    <property type="protein sequence ID" value="MBD7895246.1"/>
    <property type="molecule type" value="Genomic_DNA"/>
</dbReference>
<dbReference type="Proteomes" id="UP000616837">
    <property type="component" value="Unassembled WGS sequence"/>
</dbReference>
<organism evidence="3 4">
    <name type="scientific">Limosilactobacillus avistercoris</name>
    <dbReference type="NCBI Taxonomy" id="2762243"/>
    <lineage>
        <taxon>Bacteria</taxon>
        <taxon>Bacillati</taxon>
        <taxon>Bacillota</taxon>
        <taxon>Bacilli</taxon>
        <taxon>Lactobacillales</taxon>
        <taxon>Lactobacillaceae</taxon>
        <taxon>Limosilactobacillus</taxon>
    </lineage>
</organism>
<dbReference type="PROSITE" id="PS51257">
    <property type="entry name" value="PROKAR_LIPOPROTEIN"/>
    <property type="match status" value="1"/>
</dbReference>
<evidence type="ECO:0000313" key="3">
    <source>
        <dbReference type="EMBL" id="MBD7895246.1"/>
    </source>
</evidence>
<evidence type="ECO:0000256" key="2">
    <source>
        <dbReference type="SAM" id="Phobius"/>
    </source>
</evidence>
<reference evidence="3 4" key="1">
    <citation type="submission" date="2020-08" db="EMBL/GenBank/DDBJ databases">
        <title>A Genomic Blueprint of the Chicken Gut Microbiome.</title>
        <authorList>
            <person name="Gilroy R."/>
            <person name="Ravi A."/>
            <person name="Getino M."/>
            <person name="Pursley I."/>
            <person name="Horton D.L."/>
            <person name="Alikhan N.-F."/>
            <person name="Baker D."/>
            <person name="Gharbi K."/>
            <person name="Hall N."/>
            <person name="Watson M."/>
            <person name="Adriaenssens E.M."/>
            <person name="Foster-Nyarko E."/>
            <person name="Jarju S."/>
            <person name="Secka A."/>
            <person name="Antonio M."/>
            <person name="Oren A."/>
            <person name="Chaudhuri R."/>
            <person name="La Ragione R.M."/>
            <person name="Hildebrand F."/>
            <person name="Pallen M.J."/>
        </authorList>
    </citation>
    <scope>NUCLEOTIDE SEQUENCE [LARGE SCALE GENOMIC DNA]</scope>
    <source>
        <strain evidence="3 4">Sa3CUN2</strain>
    </source>
</reference>